<evidence type="ECO:0000256" key="1">
    <source>
        <dbReference type="ARBA" id="ARBA00004141"/>
    </source>
</evidence>
<name>A0AAD5XUH9_9FUNG</name>
<dbReference type="PANTHER" id="PTHR13414">
    <property type="entry name" value="HUEL-CATION TRANSPORTER"/>
    <property type="match status" value="1"/>
</dbReference>
<feature type="domain" description="Cation efflux protein transmembrane" evidence="7">
    <location>
        <begin position="27"/>
        <end position="235"/>
    </location>
</feature>
<keyword evidence="4 6" id="KW-1133">Transmembrane helix</keyword>
<evidence type="ECO:0000259" key="7">
    <source>
        <dbReference type="Pfam" id="PF01545"/>
    </source>
</evidence>
<dbReference type="Proteomes" id="UP001211065">
    <property type="component" value="Unassembled WGS sequence"/>
</dbReference>
<dbReference type="PANTHER" id="PTHR13414:SF9">
    <property type="entry name" value="PROTON-COUPLED ZINC ANTIPORTER SLC30A9, MITOCHONDRIAL"/>
    <property type="match status" value="1"/>
</dbReference>
<sequence length="338" mass="37382">MRRDVTMVEGNLQRKETLEGSQKVVAFAITSNFLMFSGKLYAAIVSGSSSMFSEALHSLADILNECLLMWGILRSLRQPDPDHPYGFTMERYAWALVSGVGIFFLGGGVSIYHGVSSIIYPHALGDPTMAWYVLGASLLFEGATMTYAFRTIRKAAIQNDVSTKEYVLRGADPTTVQVLLEDVAAVTGILIAGISISLSSYLAMPILDSIGSISIGLLLGSVAGFLVKRNISSLVERRMDLRKEREIVRVLSEDPVVKTEILFQGDHITERYLHSLSTEELEKELLILKNSKTDEEIKEWVVKHGSGVIGMLGSEVDRLEWEIKKAVPQVKHCDLEIL</sequence>
<dbReference type="GO" id="GO:0008324">
    <property type="term" value="F:monoatomic cation transmembrane transporter activity"/>
    <property type="evidence" value="ECO:0007669"/>
    <property type="project" value="InterPro"/>
</dbReference>
<evidence type="ECO:0000256" key="3">
    <source>
        <dbReference type="ARBA" id="ARBA00022692"/>
    </source>
</evidence>
<organism evidence="8 9">
    <name type="scientific">Clydaea vesicula</name>
    <dbReference type="NCBI Taxonomy" id="447962"/>
    <lineage>
        <taxon>Eukaryota</taxon>
        <taxon>Fungi</taxon>
        <taxon>Fungi incertae sedis</taxon>
        <taxon>Chytridiomycota</taxon>
        <taxon>Chytridiomycota incertae sedis</taxon>
        <taxon>Chytridiomycetes</taxon>
        <taxon>Lobulomycetales</taxon>
        <taxon>Lobulomycetaceae</taxon>
        <taxon>Clydaea</taxon>
    </lineage>
</organism>
<keyword evidence="9" id="KW-1185">Reference proteome</keyword>
<evidence type="ECO:0000256" key="5">
    <source>
        <dbReference type="ARBA" id="ARBA00023136"/>
    </source>
</evidence>
<evidence type="ECO:0000256" key="6">
    <source>
        <dbReference type="SAM" id="Phobius"/>
    </source>
</evidence>
<accession>A0AAD5XUH9</accession>
<feature type="transmembrane region" description="Helical" evidence="6">
    <location>
        <begin position="130"/>
        <end position="149"/>
    </location>
</feature>
<evidence type="ECO:0000313" key="9">
    <source>
        <dbReference type="Proteomes" id="UP001211065"/>
    </source>
</evidence>
<proteinExistence type="predicted"/>
<dbReference type="GO" id="GO:0016020">
    <property type="term" value="C:membrane"/>
    <property type="evidence" value="ECO:0007669"/>
    <property type="project" value="UniProtKB-SubCell"/>
</dbReference>
<keyword evidence="3 6" id="KW-0812">Transmembrane</keyword>
<dbReference type="Gene3D" id="1.20.1510.10">
    <property type="entry name" value="Cation efflux protein transmembrane domain"/>
    <property type="match status" value="1"/>
</dbReference>
<dbReference type="AlphaFoldDB" id="A0AAD5XUH9"/>
<protein>
    <recommendedName>
        <fullName evidence="7">Cation efflux protein transmembrane domain-containing protein</fullName>
    </recommendedName>
</protein>
<keyword evidence="2" id="KW-0813">Transport</keyword>
<comment type="caution">
    <text evidence="8">The sequence shown here is derived from an EMBL/GenBank/DDBJ whole genome shotgun (WGS) entry which is preliminary data.</text>
</comment>
<dbReference type="InterPro" id="IPR040177">
    <property type="entry name" value="SLC30A9"/>
</dbReference>
<feature type="transmembrane region" description="Helical" evidence="6">
    <location>
        <begin position="209"/>
        <end position="227"/>
    </location>
</feature>
<dbReference type="EMBL" id="JADGJW010000504">
    <property type="protein sequence ID" value="KAJ3216020.1"/>
    <property type="molecule type" value="Genomic_DNA"/>
</dbReference>
<dbReference type="Pfam" id="PF01545">
    <property type="entry name" value="Cation_efflux"/>
    <property type="match status" value="1"/>
</dbReference>
<evidence type="ECO:0000256" key="2">
    <source>
        <dbReference type="ARBA" id="ARBA00022448"/>
    </source>
</evidence>
<dbReference type="InterPro" id="IPR027469">
    <property type="entry name" value="Cation_efflux_TMD_sf"/>
</dbReference>
<gene>
    <name evidence="8" type="ORF">HK099_006099</name>
</gene>
<dbReference type="GO" id="GO:0006882">
    <property type="term" value="P:intracellular zinc ion homeostasis"/>
    <property type="evidence" value="ECO:0007669"/>
    <property type="project" value="TreeGrafter"/>
</dbReference>
<evidence type="ECO:0000256" key="4">
    <source>
        <dbReference type="ARBA" id="ARBA00022989"/>
    </source>
</evidence>
<dbReference type="InterPro" id="IPR058533">
    <property type="entry name" value="Cation_efflux_TM"/>
</dbReference>
<keyword evidence="5 6" id="KW-0472">Membrane</keyword>
<reference evidence="8" key="1">
    <citation type="submission" date="2020-05" db="EMBL/GenBank/DDBJ databases">
        <title>Phylogenomic resolution of chytrid fungi.</title>
        <authorList>
            <person name="Stajich J.E."/>
            <person name="Amses K."/>
            <person name="Simmons R."/>
            <person name="Seto K."/>
            <person name="Myers J."/>
            <person name="Bonds A."/>
            <person name="Quandt C.A."/>
            <person name="Barry K."/>
            <person name="Liu P."/>
            <person name="Grigoriev I."/>
            <person name="Longcore J.E."/>
            <person name="James T.Y."/>
        </authorList>
    </citation>
    <scope>NUCLEOTIDE SEQUENCE</scope>
    <source>
        <strain evidence="8">JEL0476</strain>
    </source>
</reference>
<dbReference type="InterPro" id="IPR002524">
    <property type="entry name" value="Cation_efflux"/>
</dbReference>
<dbReference type="NCBIfam" id="TIGR01297">
    <property type="entry name" value="CDF"/>
    <property type="match status" value="1"/>
</dbReference>
<feature type="transmembrane region" description="Helical" evidence="6">
    <location>
        <begin position="183"/>
        <end position="203"/>
    </location>
</feature>
<dbReference type="GO" id="GO:0006829">
    <property type="term" value="P:zinc ion transport"/>
    <property type="evidence" value="ECO:0007669"/>
    <property type="project" value="InterPro"/>
</dbReference>
<feature type="transmembrane region" description="Helical" evidence="6">
    <location>
        <begin position="93"/>
        <end position="115"/>
    </location>
</feature>
<dbReference type="GO" id="GO:0005783">
    <property type="term" value="C:endoplasmic reticulum"/>
    <property type="evidence" value="ECO:0007669"/>
    <property type="project" value="TreeGrafter"/>
</dbReference>
<comment type="subcellular location">
    <subcellularLocation>
        <location evidence="1">Membrane</location>
        <topology evidence="1">Multi-pass membrane protein</topology>
    </subcellularLocation>
</comment>
<dbReference type="SUPFAM" id="SSF161111">
    <property type="entry name" value="Cation efflux protein transmembrane domain-like"/>
    <property type="match status" value="1"/>
</dbReference>
<evidence type="ECO:0000313" key="8">
    <source>
        <dbReference type="EMBL" id="KAJ3216020.1"/>
    </source>
</evidence>